<evidence type="ECO:0000256" key="1">
    <source>
        <dbReference type="ARBA" id="ARBA00004255"/>
    </source>
</evidence>
<dbReference type="EMBL" id="LJGZ01000114">
    <property type="protein sequence ID" value="OEV14876.1"/>
    <property type="molecule type" value="Genomic_DNA"/>
</dbReference>
<organism evidence="6 7">
    <name type="scientific">Streptomyces nanshensis</name>
    <dbReference type="NCBI Taxonomy" id="518642"/>
    <lineage>
        <taxon>Bacteria</taxon>
        <taxon>Bacillati</taxon>
        <taxon>Actinomycetota</taxon>
        <taxon>Actinomycetes</taxon>
        <taxon>Kitasatosporales</taxon>
        <taxon>Streptomycetaceae</taxon>
        <taxon>Streptomyces</taxon>
    </lineage>
</organism>
<dbReference type="OrthoDB" id="4337985at2"/>
<dbReference type="GO" id="GO:0012505">
    <property type="term" value="C:endomembrane system"/>
    <property type="evidence" value="ECO:0007669"/>
    <property type="project" value="UniProtKB-ARBA"/>
</dbReference>
<comment type="caution">
    <text evidence="6">The sequence shown here is derived from an EMBL/GenBank/DDBJ whole genome shotgun (WGS) entry which is preliminary data.</text>
</comment>
<evidence type="ECO:0008006" key="8">
    <source>
        <dbReference type="Google" id="ProtNLM"/>
    </source>
</evidence>
<dbReference type="Gene3D" id="1.10.3630.10">
    <property type="entry name" value="yeast vps74-n-term truncation variant domain like"/>
    <property type="match status" value="1"/>
</dbReference>
<sequence length="240" mass="25323">MTTPATSGSEAPALTLPEELILLTLDPGSGKPLCAAAALAYGTAGAALAELELQGRIREEHGRVQVVNPLDPADPRLAALLRTLPQGKAPRSGMRARRWVADFDKHVRDTHLDSLVERSVLSRETRRILGLFPYHRHFPVHPDLVPGLRRRFTQAEKAGYPDPRDRLLAALVSALGLASALTRNGRPGRTAMKVLRRSEWTATAVHHNVKQSESGGGGGSDGWSGDSGGGGGGGCGGGGD</sequence>
<dbReference type="PATRIC" id="fig|518642.7.peg.8800"/>
<evidence type="ECO:0000313" key="7">
    <source>
        <dbReference type="Proteomes" id="UP000175971"/>
    </source>
</evidence>
<dbReference type="Pfam" id="PF05719">
    <property type="entry name" value="GPP34"/>
    <property type="match status" value="1"/>
</dbReference>
<dbReference type="RefSeq" id="WP_070205453.1">
    <property type="nucleotide sequence ID" value="NZ_LJGZ01000114.1"/>
</dbReference>
<dbReference type="InterPro" id="IPR038261">
    <property type="entry name" value="GPP34-like_sf"/>
</dbReference>
<proteinExistence type="predicted"/>
<keyword evidence="4" id="KW-0472">Membrane</keyword>
<keyword evidence="7" id="KW-1185">Reference proteome</keyword>
<name>A0A1E7LF81_9ACTN</name>
<gene>
    <name evidence="6" type="ORF">AN221_44580</name>
</gene>
<feature type="compositionally biased region" description="Gly residues" evidence="5">
    <location>
        <begin position="214"/>
        <end position="240"/>
    </location>
</feature>
<evidence type="ECO:0000313" key="6">
    <source>
        <dbReference type="EMBL" id="OEV14876.1"/>
    </source>
</evidence>
<dbReference type="InterPro" id="IPR008628">
    <property type="entry name" value="GPP34-like"/>
</dbReference>
<keyword evidence="3" id="KW-0446">Lipid-binding</keyword>
<dbReference type="GO" id="GO:0005737">
    <property type="term" value="C:cytoplasm"/>
    <property type="evidence" value="ECO:0007669"/>
    <property type="project" value="UniProtKB-ARBA"/>
</dbReference>
<dbReference type="AlphaFoldDB" id="A0A1E7LF81"/>
<feature type="region of interest" description="Disordered" evidence="5">
    <location>
        <begin position="206"/>
        <end position="240"/>
    </location>
</feature>
<reference evidence="6 7" key="1">
    <citation type="journal article" date="2016" name="Front. Microbiol.">
        <title>Comparative Genomics Analysis of Streptomyces Species Reveals Their Adaptation to the Marine Environment and Their Diversity at the Genomic Level.</title>
        <authorList>
            <person name="Tian X."/>
            <person name="Zhang Z."/>
            <person name="Yang T."/>
            <person name="Chen M."/>
            <person name="Li J."/>
            <person name="Chen F."/>
            <person name="Yang J."/>
            <person name="Li W."/>
            <person name="Zhang B."/>
            <person name="Zhang Z."/>
            <person name="Wu J."/>
            <person name="Zhang C."/>
            <person name="Long L."/>
            <person name="Xiao J."/>
        </authorList>
    </citation>
    <scope>NUCLEOTIDE SEQUENCE [LARGE SCALE GENOMIC DNA]</scope>
    <source>
        <strain evidence="6 7">SCSIO M10372</strain>
    </source>
</reference>
<comment type="subcellular location">
    <subcellularLocation>
        <location evidence="1">Golgi apparatus membrane</location>
        <topology evidence="1">Peripheral membrane protein</topology>
        <orientation evidence="1">Cytoplasmic side</orientation>
    </subcellularLocation>
</comment>
<evidence type="ECO:0000256" key="3">
    <source>
        <dbReference type="ARBA" id="ARBA00023121"/>
    </source>
</evidence>
<evidence type="ECO:0000256" key="5">
    <source>
        <dbReference type="SAM" id="MobiDB-lite"/>
    </source>
</evidence>
<keyword evidence="2" id="KW-0333">Golgi apparatus</keyword>
<protein>
    <recommendedName>
        <fullName evidence="8">GPP34 family phosphoprotein</fullName>
    </recommendedName>
</protein>
<evidence type="ECO:0000256" key="2">
    <source>
        <dbReference type="ARBA" id="ARBA00023034"/>
    </source>
</evidence>
<accession>A0A1E7LF81</accession>
<evidence type="ECO:0000256" key="4">
    <source>
        <dbReference type="ARBA" id="ARBA00023136"/>
    </source>
</evidence>
<dbReference type="GO" id="GO:0070273">
    <property type="term" value="F:phosphatidylinositol-4-phosphate binding"/>
    <property type="evidence" value="ECO:0007669"/>
    <property type="project" value="InterPro"/>
</dbReference>
<dbReference type="Proteomes" id="UP000175971">
    <property type="component" value="Unassembled WGS sequence"/>
</dbReference>